<dbReference type="STRING" id="5454.A0A162X0Y5"/>
<evidence type="ECO:0000256" key="2">
    <source>
        <dbReference type="ARBA" id="ARBA00022527"/>
    </source>
</evidence>
<proteinExistence type="predicted"/>
<keyword evidence="2" id="KW-0723">Serine/threonine-protein kinase</keyword>
<dbReference type="InterPro" id="IPR051334">
    <property type="entry name" value="SRPK"/>
</dbReference>
<keyword evidence="3" id="KW-0808">Transferase</keyword>
<gene>
    <name evidence="9" type="ORF">ST47_g9517</name>
</gene>
<dbReference type="EMBL" id="JYNV01000295">
    <property type="protein sequence ID" value="KZM19300.1"/>
    <property type="molecule type" value="Genomic_DNA"/>
</dbReference>
<dbReference type="Gene3D" id="3.30.200.20">
    <property type="entry name" value="Phosphorylase Kinase, domain 1"/>
    <property type="match status" value="1"/>
</dbReference>
<evidence type="ECO:0000256" key="8">
    <source>
        <dbReference type="ARBA" id="ARBA00048679"/>
    </source>
</evidence>
<dbReference type="InterPro" id="IPR000719">
    <property type="entry name" value="Prot_kinase_dom"/>
</dbReference>
<dbReference type="InterPro" id="IPR017441">
    <property type="entry name" value="Protein_kinase_ATP_BS"/>
</dbReference>
<dbReference type="InterPro" id="IPR011009">
    <property type="entry name" value="Kinase-like_dom_sf"/>
</dbReference>
<comment type="catalytic activity">
    <reaction evidence="7">
        <text>L-threonyl-[protein] + ATP = O-phospho-L-threonyl-[protein] + ADP + H(+)</text>
        <dbReference type="Rhea" id="RHEA:46608"/>
        <dbReference type="Rhea" id="RHEA-COMP:11060"/>
        <dbReference type="Rhea" id="RHEA-COMP:11605"/>
        <dbReference type="ChEBI" id="CHEBI:15378"/>
        <dbReference type="ChEBI" id="CHEBI:30013"/>
        <dbReference type="ChEBI" id="CHEBI:30616"/>
        <dbReference type="ChEBI" id="CHEBI:61977"/>
        <dbReference type="ChEBI" id="CHEBI:456216"/>
        <dbReference type="EC" id="2.7.11.1"/>
    </reaction>
</comment>
<dbReference type="PANTHER" id="PTHR47634">
    <property type="entry name" value="PROTEIN KINASE DOMAIN-CONTAINING PROTEIN-RELATED"/>
    <property type="match status" value="1"/>
</dbReference>
<evidence type="ECO:0000256" key="3">
    <source>
        <dbReference type="ARBA" id="ARBA00022679"/>
    </source>
</evidence>
<keyword evidence="10" id="KW-1185">Reference proteome</keyword>
<dbReference type="GO" id="GO:0050684">
    <property type="term" value="P:regulation of mRNA processing"/>
    <property type="evidence" value="ECO:0007669"/>
    <property type="project" value="TreeGrafter"/>
</dbReference>
<dbReference type="PROSITE" id="PS00107">
    <property type="entry name" value="PROTEIN_KINASE_ATP"/>
    <property type="match status" value="1"/>
</dbReference>
<evidence type="ECO:0000313" key="9">
    <source>
        <dbReference type="EMBL" id="KZM19300.1"/>
    </source>
</evidence>
<organism evidence="9 10">
    <name type="scientific">Didymella rabiei</name>
    <name type="common">Chickpea ascochyta blight fungus</name>
    <name type="synonym">Mycosphaerella rabiei</name>
    <dbReference type="NCBI Taxonomy" id="5454"/>
    <lineage>
        <taxon>Eukaryota</taxon>
        <taxon>Fungi</taxon>
        <taxon>Dikarya</taxon>
        <taxon>Ascomycota</taxon>
        <taxon>Pezizomycotina</taxon>
        <taxon>Dothideomycetes</taxon>
        <taxon>Pleosporomycetidae</taxon>
        <taxon>Pleosporales</taxon>
        <taxon>Pleosporineae</taxon>
        <taxon>Didymellaceae</taxon>
        <taxon>Ascochyta</taxon>
    </lineage>
</organism>
<accession>A0A162X0Y5</accession>
<dbReference type="GO" id="GO:0004674">
    <property type="term" value="F:protein serine/threonine kinase activity"/>
    <property type="evidence" value="ECO:0007669"/>
    <property type="project" value="UniProtKB-KW"/>
</dbReference>
<keyword evidence="5" id="KW-0418">Kinase</keyword>
<dbReference type="SUPFAM" id="SSF56112">
    <property type="entry name" value="Protein kinase-like (PK-like)"/>
    <property type="match status" value="1"/>
</dbReference>
<evidence type="ECO:0000256" key="7">
    <source>
        <dbReference type="ARBA" id="ARBA00047899"/>
    </source>
</evidence>
<dbReference type="PANTHER" id="PTHR47634:SF9">
    <property type="entry name" value="PROTEIN KINASE DOMAIN-CONTAINING PROTEIN-RELATED"/>
    <property type="match status" value="1"/>
</dbReference>
<dbReference type="GO" id="GO:0005634">
    <property type="term" value="C:nucleus"/>
    <property type="evidence" value="ECO:0007669"/>
    <property type="project" value="TreeGrafter"/>
</dbReference>
<dbReference type="Pfam" id="PF00069">
    <property type="entry name" value="Pkinase"/>
    <property type="match status" value="1"/>
</dbReference>
<evidence type="ECO:0000256" key="5">
    <source>
        <dbReference type="ARBA" id="ARBA00022777"/>
    </source>
</evidence>
<dbReference type="SMART" id="SM00220">
    <property type="entry name" value="S_TKc"/>
    <property type="match status" value="1"/>
</dbReference>
<sequence>MVSILRSARALFRRAPWPELKFPTTGFEIISDEYLLEEETLDHYRNGVFYPVKIGETFDSRYQVVGKLGYGVTSTVWLARDLSNRSYTALKVYCRAPQENDEFEIYNRQSISAGLRDQATDQGSDIKAGNVLIEFDDTEVLEGFVEGEMRYPAPRKFGDAPVYASRTFGVPDRWGLVVLSDFGAAVRGDEEQTHDAQPGIYRCPEVMLAAQWSYPADIWNVGVMIWDIYEDKHLFHGKHPDGSGYKTAAHLAEVVAMFGPPPLDLLKRGLRSKEFFNDEGQIKGDVPVPEGLSLESCEKTLVGQEQHEFLAFVRCMLQWEPEDRMTAKQLLDHPWLKAPKSVKPLTQGGVVSW</sequence>
<dbReference type="GO" id="GO:0000245">
    <property type="term" value="P:spliceosomal complex assembly"/>
    <property type="evidence" value="ECO:0007669"/>
    <property type="project" value="TreeGrafter"/>
</dbReference>
<dbReference type="Gene3D" id="1.10.510.10">
    <property type="entry name" value="Transferase(Phosphotransferase) domain 1"/>
    <property type="match status" value="1"/>
</dbReference>
<dbReference type="EC" id="2.7.11.1" evidence="1"/>
<evidence type="ECO:0000256" key="6">
    <source>
        <dbReference type="ARBA" id="ARBA00022840"/>
    </source>
</evidence>
<comment type="catalytic activity">
    <reaction evidence="8">
        <text>L-seryl-[protein] + ATP = O-phospho-L-seryl-[protein] + ADP + H(+)</text>
        <dbReference type="Rhea" id="RHEA:17989"/>
        <dbReference type="Rhea" id="RHEA-COMP:9863"/>
        <dbReference type="Rhea" id="RHEA-COMP:11604"/>
        <dbReference type="ChEBI" id="CHEBI:15378"/>
        <dbReference type="ChEBI" id="CHEBI:29999"/>
        <dbReference type="ChEBI" id="CHEBI:30616"/>
        <dbReference type="ChEBI" id="CHEBI:83421"/>
        <dbReference type="ChEBI" id="CHEBI:456216"/>
        <dbReference type="EC" id="2.7.11.1"/>
    </reaction>
</comment>
<evidence type="ECO:0000313" key="10">
    <source>
        <dbReference type="Proteomes" id="UP000076837"/>
    </source>
</evidence>
<dbReference type="GO" id="GO:0005524">
    <property type="term" value="F:ATP binding"/>
    <property type="evidence" value="ECO:0007669"/>
    <property type="project" value="UniProtKB-UniRule"/>
</dbReference>
<evidence type="ECO:0000256" key="4">
    <source>
        <dbReference type="ARBA" id="ARBA00022741"/>
    </source>
</evidence>
<dbReference type="GO" id="GO:0005737">
    <property type="term" value="C:cytoplasm"/>
    <property type="evidence" value="ECO:0007669"/>
    <property type="project" value="TreeGrafter"/>
</dbReference>
<dbReference type="AlphaFoldDB" id="A0A162X0Y5"/>
<keyword evidence="4" id="KW-0547">Nucleotide-binding</keyword>
<dbReference type="Proteomes" id="UP000076837">
    <property type="component" value="Unassembled WGS sequence"/>
</dbReference>
<evidence type="ECO:0000256" key="1">
    <source>
        <dbReference type="ARBA" id="ARBA00012513"/>
    </source>
</evidence>
<protein>
    <recommendedName>
        <fullName evidence="1">non-specific serine/threonine protein kinase</fullName>
        <ecNumber evidence="1">2.7.11.1</ecNumber>
    </recommendedName>
</protein>
<name>A0A162X0Y5_DIDRA</name>
<dbReference type="PROSITE" id="PS50011">
    <property type="entry name" value="PROTEIN_KINASE_DOM"/>
    <property type="match status" value="1"/>
</dbReference>
<keyword evidence="6" id="KW-0067">ATP-binding</keyword>
<dbReference type="OrthoDB" id="5979581at2759"/>
<reference evidence="9 10" key="1">
    <citation type="journal article" date="2016" name="Sci. Rep.">
        <title>Draft genome sequencing and secretome analysis of fungal phytopathogen Ascochyta rabiei provides insight into the necrotrophic effector repertoire.</title>
        <authorList>
            <person name="Verma S."/>
            <person name="Gazara R.K."/>
            <person name="Nizam S."/>
            <person name="Parween S."/>
            <person name="Chattopadhyay D."/>
            <person name="Verma P.K."/>
        </authorList>
    </citation>
    <scope>NUCLEOTIDE SEQUENCE [LARGE SCALE GENOMIC DNA]</scope>
    <source>
        <strain evidence="9 10">ArDII</strain>
    </source>
</reference>
<comment type="caution">
    <text evidence="9">The sequence shown here is derived from an EMBL/GenBank/DDBJ whole genome shotgun (WGS) entry which is preliminary data.</text>
</comment>